<protein>
    <submittedName>
        <fullName evidence="2">Glycosyltransferase</fullName>
        <ecNumber evidence="2">2.4.-.-</ecNumber>
    </submittedName>
</protein>
<keyword evidence="2" id="KW-0328">Glycosyltransferase</keyword>
<dbReference type="RefSeq" id="WP_348260835.1">
    <property type="nucleotide sequence ID" value="NZ_CP121196.1"/>
</dbReference>
<reference evidence="2" key="1">
    <citation type="submission" date="2023-03" db="EMBL/GenBank/DDBJ databases">
        <title>Edaphobacter sp.</title>
        <authorList>
            <person name="Huber K.J."/>
            <person name="Papendorf J."/>
            <person name="Pilke C."/>
            <person name="Bunk B."/>
            <person name="Sproeer C."/>
            <person name="Pester M."/>
        </authorList>
    </citation>
    <scope>NUCLEOTIDE SEQUENCE</scope>
    <source>
        <strain evidence="2">DSM 110680</strain>
    </source>
</reference>
<dbReference type="GO" id="GO:0016758">
    <property type="term" value="F:hexosyltransferase activity"/>
    <property type="evidence" value="ECO:0007669"/>
    <property type="project" value="UniProtKB-ARBA"/>
</dbReference>
<evidence type="ECO:0000313" key="2">
    <source>
        <dbReference type="EMBL" id="XBH15602.1"/>
    </source>
</evidence>
<dbReference type="EMBL" id="CP121196">
    <property type="protein sequence ID" value="XBH15602.1"/>
    <property type="molecule type" value="Genomic_DNA"/>
</dbReference>
<feature type="domain" description="Glycosyltransferase 2-like" evidence="1">
    <location>
        <begin position="8"/>
        <end position="167"/>
    </location>
</feature>
<dbReference type="Pfam" id="PF00535">
    <property type="entry name" value="Glycos_transf_2"/>
    <property type="match status" value="1"/>
</dbReference>
<evidence type="ECO:0000259" key="1">
    <source>
        <dbReference type="Pfam" id="PF00535"/>
    </source>
</evidence>
<dbReference type="Gene3D" id="3.90.550.10">
    <property type="entry name" value="Spore Coat Polysaccharide Biosynthesis Protein SpsA, Chain A"/>
    <property type="match status" value="1"/>
</dbReference>
<dbReference type="InterPro" id="IPR029044">
    <property type="entry name" value="Nucleotide-diphossugar_trans"/>
</dbReference>
<dbReference type="PANTHER" id="PTHR22916:SF3">
    <property type="entry name" value="UDP-GLCNAC:BETAGAL BETA-1,3-N-ACETYLGLUCOSAMINYLTRANSFERASE-LIKE PROTEIN 1"/>
    <property type="match status" value="1"/>
</dbReference>
<dbReference type="AlphaFoldDB" id="A0AAU7DEM6"/>
<name>A0AAU7DEM6_9BACT</name>
<dbReference type="EC" id="2.4.-.-" evidence="2"/>
<dbReference type="PANTHER" id="PTHR22916">
    <property type="entry name" value="GLYCOSYLTRANSFERASE"/>
    <property type="match status" value="1"/>
</dbReference>
<dbReference type="InterPro" id="IPR001173">
    <property type="entry name" value="Glyco_trans_2-like"/>
</dbReference>
<accession>A0AAU7DEM6</accession>
<organism evidence="2">
    <name type="scientific">Telmatobacter sp. DSM 110680</name>
    <dbReference type="NCBI Taxonomy" id="3036704"/>
    <lineage>
        <taxon>Bacteria</taxon>
        <taxon>Pseudomonadati</taxon>
        <taxon>Acidobacteriota</taxon>
        <taxon>Terriglobia</taxon>
        <taxon>Terriglobales</taxon>
        <taxon>Acidobacteriaceae</taxon>
        <taxon>Telmatobacter</taxon>
    </lineage>
</organism>
<sequence length="367" mass="41431">MYTDNLVSIVTSVFNGERFLAQAVESVLRQSFRNFEFIIIDDGSTDSTGSILERYSQQDERIRVFRQENLGLIASLNRGCRLASGQYIARMDGDDVALAERLEKQVEFMKANPSIGLLGGAVEFISAQGQPLSISGNPTTDTEIRKALKYSSPFWHPTVMMRREAFELVGGYRMAFVQAEDYDMWLRIAENFKVANLSTVLVQYRLHPHQVSVLHRKKQIISSLAARASADERAKGNLDPFDAVEHITDDLLTSLGISESVQQKELIKNYVWTIRNMCNTGEYQTASALMLQLQRSQEANRLESRTDADLSLLAARIYLDEARVWKALASVVRALFLRPLIFGSLVLQVVGWTRKRNLTVARRNATS</sequence>
<proteinExistence type="predicted"/>
<gene>
    <name evidence="2" type="ORF">P8935_13590</name>
</gene>
<dbReference type="SUPFAM" id="SSF53448">
    <property type="entry name" value="Nucleotide-diphospho-sugar transferases"/>
    <property type="match status" value="1"/>
</dbReference>
<keyword evidence="2" id="KW-0808">Transferase</keyword>